<comment type="similarity">
    <text evidence="1 2">Belongs to the phD/YefM antitoxin family.</text>
</comment>
<name>A0A1X2DBZ9_9MYCO</name>
<accession>A0A1X2DBZ9</accession>
<dbReference type="Pfam" id="PF02604">
    <property type="entry name" value="PhdYeFM_antitox"/>
    <property type="match status" value="1"/>
</dbReference>
<dbReference type="Gene3D" id="3.40.1620.10">
    <property type="entry name" value="YefM-like domain"/>
    <property type="match status" value="1"/>
</dbReference>
<dbReference type="AlphaFoldDB" id="A0A1X2DBZ9"/>
<evidence type="ECO:0000256" key="1">
    <source>
        <dbReference type="ARBA" id="ARBA00009981"/>
    </source>
</evidence>
<dbReference type="InterPro" id="IPR006442">
    <property type="entry name" value="Antitoxin_Phd/YefM"/>
</dbReference>
<evidence type="ECO:0000313" key="4">
    <source>
        <dbReference type="Proteomes" id="UP000193087"/>
    </source>
</evidence>
<evidence type="ECO:0000256" key="2">
    <source>
        <dbReference type="RuleBase" id="RU362080"/>
    </source>
</evidence>
<protein>
    <recommendedName>
        <fullName evidence="2">Antitoxin</fullName>
    </recommendedName>
</protein>
<keyword evidence="4" id="KW-1185">Reference proteome</keyword>
<dbReference type="Proteomes" id="UP000193087">
    <property type="component" value="Unassembled WGS sequence"/>
</dbReference>
<dbReference type="EMBL" id="LQPQ01000029">
    <property type="protein sequence ID" value="ORW85610.1"/>
    <property type="molecule type" value="Genomic_DNA"/>
</dbReference>
<sequence>MLVFVHSIGMRELRQNPAPVLRAVEAGAEVIVSVNGRPVARIVPIEAPAWVDGDRAAHIYAAEVDTQWEADLELAREDETLADPWK</sequence>
<comment type="function">
    <text evidence="2">Antitoxin component of a type II toxin-antitoxin (TA) system.</text>
</comment>
<gene>
    <name evidence="3" type="ORF">AWC22_11300</name>
</gene>
<dbReference type="OrthoDB" id="557859at2"/>
<organism evidence="3 4">
    <name type="scientific">Mycobacterium riyadhense</name>
    <dbReference type="NCBI Taxonomy" id="486698"/>
    <lineage>
        <taxon>Bacteria</taxon>
        <taxon>Bacillati</taxon>
        <taxon>Actinomycetota</taxon>
        <taxon>Actinomycetes</taxon>
        <taxon>Mycobacteriales</taxon>
        <taxon>Mycobacteriaceae</taxon>
        <taxon>Mycobacterium</taxon>
    </lineage>
</organism>
<reference evidence="3 4" key="1">
    <citation type="submission" date="2016-01" db="EMBL/GenBank/DDBJ databases">
        <title>The new phylogeny of the genus Mycobacterium.</title>
        <authorList>
            <person name="Tarcisio F."/>
            <person name="Conor M."/>
            <person name="Antonella G."/>
            <person name="Elisabetta G."/>
            <person name="Giulia F.S."/>
            <person name="Sara T."/>
            <person name="Anna F."/>
            <person name="Clotilde B."/>
            <person name="Roberto B."/>
            <person name="Veronica D.S."/>
            <person name="Fabio R."/>
            <person name="Monica P."/>
            <person name="Olivier J."/>
            <person name="Enrico T."/>
            <person name="Nicola S."/>
        </authorList>
    </citation>
    <scope>NUCLEOTIDE SEQUENCE [LARGE SCALE GENOMIC DNA]</scope>
    <source>
        <strain evidence="3 4">DSM 45176</strain>
    </source>
</reference>
<proteinExistence type="inferred from homology"/>
<evidence type="ECO:0000313" key="3">
    <source>
        <dbReference type="EMBL" id="ORW85610.1"/>
    </source>
</evidence>
<dbReference type="SUPFAM" id="SSF143120">
    <property type="entry name" value="YefM-like"/>
    <property type="match status" value="1"/>
</dbReference>
<dbReference type="STRING" id="486698.AWC22_11300"/>
<dbReference type="NCBIfam" id="TIGR01552">
    <property type="entry name" value="phd_fam"/>
    <property type="match status" value="1"/>
</dbReference>
<comment type="caution">
    <text evidence="3">The sequence shown here is derived from an EMBL/GenBank/DDBJ whole genome shotgun (WGS) entry which is preliminary data.</text>
</comment>
<dbReference type="InterPro" id="IPR036165">
    <property type="entry name" value="YefM-like_sf"/>
</dbReference>